<proteinExistence type="predicted"/>
<evidence type="ECO:0000313" key="3">
    <source>
        <dbReference type="Proteomes" id="UP000774617"/>
    </source>
</evidence>
<name>A0ABQ8FZJ5_9PEZI</name>
<evidence type="ECO:0000313" key="2">
    <source>
        <dbReference type="EMBL" id="KAH7038572.1"/>
    </source>
</evidence>
<accession>A0ABQ8FZJ5</accession>
<sequence>MQVHLMRRSPAYTTPRLAHAVPVLPVRPRPQPGCSLVARGSQRTAREDSLQTLRVPASQSCPLRPHELRPTLAGCCFSGKQNSLAQTTPSTGHFHLLSACQSASNAACLTGRWLAARRNLRARQPSCLLARGLGWRQFVSASHSQSIPPPFLQAPRERLPCQAKYVRPRGRRLQDPSEPARQPVAAQGLGPAGAESQRAVS</sequence>
<reference evidence="2 3" key="1">
    <citation type="journal article" date="2021" name="Nat. Commun.">
        <title>Genetic determinants of endophytism in the Arabidopsis root mycobiome.</title>
        <authorList>
            <person name="Mesny F."/>
            <person name="Miyauchi S."/>
            <person name="Thiergart T."/>
            <person name="Pickel B."/>
            <person name="Atanasova L."/>
            <person name="Karlsson M."/>
            <person name="Huettel B."/>
            <person name="Barry K.W."/>
            <person name="Haridas S."/>
            <person name="Chen C."/>
            <person name="Bauer D."/>
            <person name="Andreopoulos W."/>
            <person name="Pangilinan J."/>
            <person name="LaButti K."/>
            <person name="Riley R."/>
            <person name="Lipzen A."/>
            <person name="Clum A."/>
            <person name="Drula E."/>
            <person name="Henrissat B."/>
            <person name="Kohler A."/>
            <person name="Grigoriev I.V."/>
            <person name="Martin F.M."/>
            <person name="Hacquard S."/>
        </authorList>
    </citation>
    <scope>NUCLEOTIDE SEQUENCE [LARGE SCALE GENOMIC DNA]</scope>
    <source>
        <strain evidence="2 3">MPI-SDFR-AT-0080</strain>
    </source>
</reference>
<gene>
    <name evidence="2" type="ORF">B0J12DRAFT_677576</name>
</gene>
<dbReference type="EMBL" id="JAGTJR010000033">
    <property type="protein sequence ID" value="KAH7038572.1"/>
    <property type="molecule type" value="Genomic_DNA"/>
</dbReference>
<evidence type="ECO:0000256" key="1">
    <source>
        <dbReference type="SAM" id="MobiDB-lite"/>
    </source>
</evidence>
<feature type="region of interest" description="Disordered" evidence="1">
    <location>
        <begin position="164"/>
        <end position="201"/>
    </location>
</feature>
<keyword evidence="3" id="KW-1185">Reference proteome</keyword>
<protein>
    <submittedName>
        <fullName evidence="2">Uncharacterized protein</fullName>
    </submittedName>
</protein>
<dbReference type="Proteomes" id="UP000774617">
    <property type="component" value="Unassembled WGS sequence"/>
</dbReference>
<comment type="caution">
    <text evidence="2">The sequence shown here is derived from an EMBL/GenBank/DDBJ whole genome shotgun (WGS) entry which is preliminary data.</text>
</comment>
<organism evidence="2 3">
    <name type="scientific">Macrophomina phaseolina</name>
    <dbReference type="NCBI Taxonomy" id="35725"/>
    <lineage>
        <taxon>Eukaryota</taxon>
        <taxon>Fungi</taxon>
        <taxon>Dikarya</taxon>
        <taxon>Ascomycota</taxon>
        <taxon>Pezizomycotina</taxon>
        <taxon>Dothideomycetes</taxon>
        <taxon>Dothideomycetes incertae sedis</taxon>
        <taxon>Botryosphaeriales</taxon>
        <taxon>Botryosphaeriaceae</taxon>
        <taxon>Macrophomina</taxon>
    </lineage>
</organism>